<dbReference type="Proteomes" id="UP001176961">
    <property type="component" value="Unassembled WGS sequence"/>
</dbReference>
<dbReference type="GO" id="GO:0008270">
    <property type="term" value="F:zinc ion binding"/>
    <property type="evidence" value="ECO:0007669"/>
    <property type="project" value="UniProtKB-KW"/>
</dbReference>
<evidence type="ECO:0000256" key="5">
    <source>
        <dbReference type="SAM" id="MobiDB-lite"/>
    </source>
</evidence>
<keyword evidence="2 4" id="KW-0863">Zinc-finger</keyword>
<feature type="region of interest" description="Disordered" evidence="5">
    <location>
        <begin position="172"/>
        <end position="191"/>
    </location>
</feature>
<evidence type="ECO:0000256" key="3">
    <source>
        <dbReference type="ARBA" id="ARBA00022833"/>
    </source>
</evidence>
<dbReference type="FunFam" id="3.30.160.60:FF:000007">
    <property type="entry name" value="Basic krueppel-like factor 3"/>
    <property type="match status" value="1"/>
</dbReference>
<dbReference type="GO" id="GO:0000978">
    <property type="term" value="F:RNA polymerase II cis-regulatory region sequence-specific DNA binding"/>
    <property type="evidence" value="ECO:0007669"/>
    <property type="project" value="TreeGrafter"/>
</dbReference>
<accession>A0AA36M1Q2</accession>
<evidence type="ECO:0000256" key="2">
    <source>
        <dbReference type="ARBA" id="ARBA00022771"/>
    </source>
</evidence>
<dbReference type="GO" id="GO:0000981">
    <property type="term" value="F:DNA-binding transcription factor activity, RNA polymerase II-specific"/>
    <property type="evidence" value="ECO:0007669"/>
    <property type="project" value="TreeGrafter"/>
</dbReference>
<name>A0AA36M1Q2_CYLNA</name>
<evidence type="ECO:0000313" key="8">
    <source>
        <dbReference type="Proteomes" id="UP001176961"/>
    </source>
</evidence>
<feature type="domain" description="C2H2-type" evidence="6">
    <location>
        <begin position="129"/>
        <end position="158"/>
    </location>
</feature>
<dbReference type="EMBL" id="CATQJL010000112">
    <property type="protein sequence ID" value="CAJ0594517.1"/>
    <property type="molecule type" value="Genomic_DNA"/>
</dbReference>
<comment type="caution">
    <text evidence="7">The sequence shown here is derived from an EMBL/GenBank/DDBJ whole genome shotgun (WGS) entry which is preliminary data.</text>
</comment>
<dbReference type="AlphaFoldDB" id="A0AA36M1Q2"/>
<dbReference type="PROSITE" id="PS50157">
    <property type="entry name" value="ZINC_FINGER_C2H2_2"/>
    <property type="match status" value="3"/>
</dbReference>
<organism evidence="7 8">
    <name type="scientific">Cylicocyclus nassatus</name>
    <name type="common">Nematode worm</name>
    <dbReference type="NCBI Taxonomy" id="53992"/>
    <lineage>
        <taxon>Eukaryota</taxon>
        <taxon>Metazoa</taxon>
        <taxon>Ecdysozoa</taxon>
        <taxon>Nematoda</taxon>
        <taxon>Chromadorea</taxon>
        <taxon>Rhabditida</taxon>
        <taxon>Rhabditina</taxon>
        <taxon>Rhabditomorpha</taxon>
        <taxon>Strongyloidea</taxon>
        <taxon>Strongylidae</taxon>
        <taxon>Cylicocyclus</taxon>
    </lineage>
</organism>
<sequence>MKEPFKFFRPWEDKTASTQINTPILIYWHLVPTTSTSYLPLMHMPETFMKPLETNCSTASPLPLSTTALPPTKRLCVRCKCAFCRMRKAGEITSDKPVHICDFPNCGKTYRKTSHLKAHLRSHIGSRPFECHWWQCDKKFSRSDQLQRHLRAHTGERRHVCSICGRSFARSDHLKQHQSSQHSTDEPVGNR</sequence>
<dbReference type="SMART" id="SM00355">
    <property type="entry name" value="ZnF_C2H2"/>
    <property type="match status" value="3"/>
</dbReference>
<keyword evidence="1" id="KW-0479">Metal-binding</keyword>
<dbReference type="Gene3D" id="3.30.160.60">
    <property type="entry name" value="Classic Zinc Finger"/>
    <property type="match status" value="3"/>
</dbReference>
<evidence type="ECO:0000259" key="6">
    <source>
        <dbReference type="PROSITE" id="PS50157"/>
    </source>
</evidence>
<feature type="domain" description="C2H2-type" evidence="6">
    <location>
        <begin position="99"/>
        <end position="128"/>
    </location>
</feature>
<keyword evidence="8" id="KW-1185">Reference proteome</keyword>
<evidence type="ECO:0000313" key="7">
    <source>
        <dbReference type="EMBL" id="CAJ0594517.1"/>
    </source>
</evidence>
<gene>
    <name evidence="7" type="ORF">CYNAS_LOCUS6500</name>
</gene>
<dbReference type="PROSITE" id="PS00028">
    <property type="entry name" value="ZINC_FINGER_C2H2_1"/>
    <property type="match status" value="3"/>
</dbReference>
<dbReference type="SUPFAM" id="SSF57667">
    <property type="entry name" value="beta-beta-alpha zinc fingers"/>
    <property type="match status" value="1"/>
</dbReference>
<dbReference type="InterPro" id="IPR013087">
    <property type="entry name" value="Znf_C2H2_type"/>
</dbReference>
<keyword evidence="3" id="KW-0862">Zinc</keyword>
<proteinExistence type="predicted"/>
<dbReference type="InterPro" id="IPR036236">
    <property type="entry name" value="Znf_C2H2_sf"/>
</dbReference>
<reference evidence="7" key="1">
    <citation type="submission" date="2023-07" db="EMBL/GenBank/DDBJ databases">
        <authorList>
            <consortium name="CYATHOMIX"/>
        </authorList>
    </citation>
    <scope>NUCLEOTIDE SEQUENCE</scope>
    <source>
        <strain evidence="7">N/A</strain>
    </source>
</reference>
<dbReference type="PANTHER" id="PTHR23235:SF120">
    <property type="entry name" value="KRUPPEL-LIKE FACTOR 15"/>
    <property type="match status" value="1"/>
</dbReference>
<feature type="domain" description="C2H2-type" evidence="6">
    <location>
        <begin position="159"/>
        <end position="187"/>
    </location>
</feature>
<protein>
    <recommendedName>
        <fullName evidence="6">C2H2-type domain-containing protein</fullName>
    </recommendedName>
</protein>
<evidence type="ECO:0000256" key="1">
    <source>
        <dbReference type="ARBA" id="ARBA00022723"/>
    </source>
</evidence>
<dbReference type="PANTHER" id="PTHR23235">
    <property type="entry name" value="KRUEPPEL-LIKE TRANSCRIPTION FACTOR"/>
    <property type="match status" value="1"/>
</dbReference>
<evidence type="ECO:0000256" key="4">
    <source>
        <dbReference type="PROSITE-ProRule" id="PRU00042"/>
    </source>
</evidence>
<dbReference type="Pfam" id="PF00096">
    <property type="entry name" value="zf-C2H2"/>
    <property type="match status" value="3"/>
</dbReference>